<organism evidence="1 2">
    <name type="scientific">Anisodus tanguticus</name>
    <dbReference type="NCBI Taxonomy" id="243964"/>
    <lineage>
        <taxon>Eukaryota</taxon>
        <taxon>Viridiplantae</taxon>
        <taxon>Streptophyta</taxon>
        <taxon>Embryophyta</taxon>
        <taxon>Tracheophyta</taxon>
        <taxon>Spermatophyta</taxon>
        <taxon>Magnoliopsida</taxon>
        <taxon>eudicotyledons</taxon>
        <taxon>Gunneridae</taxon>
        <taxon>Pentapetalae</taxon>
        <taxon>asterids</taxon>
        <taxon>lamiids</taxon>
        <taxon>Solanales</taxon>
        <taxon>Solanaceae</taxon>
        <taxon>Solanoideae</taxon>
        <taxon>Hyoscyameae</taxon>
        <taxon>Anisodus</taxon>
    </lineage>
</organism>
<proteinExistence type="predicted"/>
<sequence>MEDKMREARLRWFGHVQKRDTDVPVRMCERLAIDGFRKGRGRPKKYWGEVIGWDMALVQLTEDMTFDRGLWRTRIRVVGRRALESWLLDMVHDTRVMTDDDTSSIELVFDGIIWVYGPHESPMGHVTATAATCVYRMNLPEIIDEVVDPVLLFNNSRERQDEEEEEEGLVSSDDSGMKQAQECLISIIQIGVACSFESPRERMDIDDVFKEIQLIRDIFLASHAIHSSTSGHNASEKTWSLE</sequence>
<name>A0AAE1VEC6_9SOLA</name>
<dbReference type="AlphaFoldDB" id="A0AAE1VEC6"/>
<evidence type="ECO:0000313" key="2">
    <source>
        <dbReference type="Proteomes" id="UP001291623"/>
    </source>
</evidence>
<dbReference type="EMBL" id="JAVYJV010000007">
    <property type="protein sequence ID" value="KAK4366848.1"/>
    <property type="molecule type" value="Genomic_DNA"/>
</dbReference>
<gene>
    <name evidence="1" type="ORF">RND71_014728</name>
</gene>
<comment type="caution">
    <text evidence="1">The sequence shown here is derived from an EMBL/GenBank/DDBJ whole genome shotgun (WGS) entry which is preliminary data.</text>
</comment>
<dbReference type="Proteomes" id="UP001291623">
    <property type="component" value="Unassembled WGS sequence"/>
</dbReference>
<reference evidence="1" key="1">
    <citation type="submission" date="2023-12" db="EMBL/GenBank/DDBJ databases">
        <title>Genome assembly of Anisodus tanguticus.</title>
        <authorList>
            <person name="Wang Y.-J."/>
        </authorList>
    </citation>
    <scope>NUCLEOTIDE SEQUENCE</scope>
    <source>
        <strain evidence="1">KB-2021</strain>
        <tissue evidence="1">Leaf</tissue>
    </source>
</reference>
<keyword evidence="2" id="KW-1185">Reference proteome</keyword>
<evidence type="ECO:0000313" key="1">
    <source>
        <dbReference type="EMBL" id="KAK4366848.1"/>
    </source>
</evidence>
<dbReference type="PANTHER" id="PTHR46238:SF8">
    <property type="entry name" value="ENDONUCLEASE_EXONUCLEASE_PHOSPHATASE DOMAIN-CONTAINING PROTEIN"/>
    <property type="match status" value="1"/>
</dbReference>
<protein>
    <submittedName>
        <fullName evidence="1">Uncharacterized protein</fullName>
    </submittedName>
</protein>
<accession>A0AAE1VEC6</accession>
<dbReference type="PANTHER" id="PTHR46238">
    <property type="entry name" value="REVERSE TRANSCRIPTASE DOMAIN-CONTAINING PROTEIN"/>
    <property type="match status" value="1"/>
</dbReference>